<evidence type="ECO:0000256" key="2">
    <source>
        <dbReference type="ARBA" id="ARBA00009285"/>
    </source>
</evidence>
<dbReference type="InterPro" id="IPR032675">
    <property type="entry name" value="LRR_dom_sf"/>
</dbReference>
<dbReference type="Gene3D" id="3.10.450.50">
    <property type="match status" value="1"/>
</dbReference>
<evidence type="ECO:0000256" key="7">
    <source>
        <dbReference type="ARBA" id="ARBA00023242"/>
    </source>
</evidence>
<sequence length="990" mass="115257">MGTAVLNEVDITATHLDKYKRLIESTKHWHKFIITNSASIDRNILLDSVLRTVFPNELLPLHFKKEYINSHFLARNCKNAIEELYNKGLVIPDPVHGGMLNVTIILGFKRLSDLDFNYYENITMVIHKRYSKVDGTLNLSRFHEDHELTEYFPLFQPSILEGVLRICKGINIKNLNLSENRISQLKSLLSICKYMDIKKLDLSKNMINTFEELQVLRNFSSIEEIILKDNPFCAQYDEYSYVKAVLTVLPNLKKLDFLRVQKDDLLSFKKNYLCCPEGHDFVDQFLDHFFILYDKQRSSLRDMYHLGATLTISCHYNKNKEKYEDADLECYTSFARNLKTLSGITNSYDNMFVGCDNIMAVLCQLPPTNHDPCSFTVDLVSFNYNFAMVMVTGIFQEIGGQILGFNRTFVLVSTDGVQYFIINDKLHINQATVKQYLNAFEEVSLSNVSAVSDITSMNMQWSKKCLKDCNGDLKTALITFNELFQIDEIPKQAFDRSLFSIDSIEFNFKNKLDIAKKPLKTSISIFQSIDYTPNDFVCSKDQKSKDKEFYLISSNNRNKKIQLIDDLQKQNDTFKLARKNLDFKMKQVNDAKRAVYISNNEDKDIPRHQGIYSPNPSEKNTNLNDKYITPFEQQKVNSQKLNQTVEGLKMKNRNELVDHNFDFECYNESGNDKDFNQKNVNPRPYAKKSVPKNQNFLPKYTNISYFKNVNKSMFVKSDVNNIKVTQINQNLQTQKKFARNVKTLSTLAKAAYRKLQRRLVGTDWKKNYAVDHSNSVERYRSRTTFRLSYLAYSVYVNLVHKTRDRVGRIFNISFNDLYLIYKNFIRQPYGNSIQFENHERIQFFGVANTSVSSQANVRLFSTNSVNSILSRETKIVPVSLPSCLYGNITGSVQNSFVRTSRKKERIRQGRKRRSLFRQTERLKKLKESESNSNYKIINNEVWVQQGPLTCNKYTELYSSWSSKEKQSAKSSQSKKSEEKRRKKSYPVKYA</sequence>
<feature type="domain" description="TAP-C" evidence="10">
    <location>
        <begin position="442"/>
        <end position="497"/>
    </location>
</feature>
<keyword evidence="11" id="KW-1185">Reference proteome</keyword>
<dbReference type="InterPro" id="IPR032710">
    <property type="entry name" value="NTF2-like_dom_sf"/>
</dbReference>
<dbReference type="PANTHER" id="PTHR10662">
    <property type="entry name" value="NUCLEAR RNA EXPORT FACTOR"/>
    <property type="match status" value="1"/>
</dbReference>
<dbReference type="Pfam" id="PF22602">
    <property type="entry name" value="NXF_NTF2"/>
    <property type="match status" value="1"/>
</dbReference>
<keyword evidence="5" id="KW-0677">Repeat</keyword>
<accession>A0A1W4XMG9</accession>
<evidence type="ECO:0000259" key="9">
    <source>
        <dbReference type="PROSITE" id="PS50177"/>
    </source>
</evidence>
<dbReference type="PANTHER" id="PTHR10662:SF22">
    <property type="entry name" value="NUCLEAR RNA EXPORT FACTOR 1"/>
    <property type="match status" value="1"/>
</dbReference>
<evidence type="ECO:0000313" key="11">
    <source>
        <dbReference type="Proteomes" id="UP000192223"/>
    </source>
</evidence>
<organism evidence="11 12">
    <name type="scientific">Agrilus planipennis</name>
    <name type="common">Emerald ash borer</name>
    <name type="synonym">Agrilus marcopoli</name>
    <dbReference type="NCBI Taxonomy" id="224129"/>
    <lineage>
        <taxon>Eukaryota</taxon>
        <taxon>Metazoa</taxon>
        <taxon>Ecdysozoa</taxon>
        <taxon>Arthropoda</taxon>
        <taxon>Hexapoda</taxon>
        <taxon>Insecta</taxon>
        <taxon>Pterygota</taxon>
        <taxon>Neoptera</taxon>
        <taxon>Endopterygota</taxon>
        <taxon>Coleoptera</taxon>
        <taxon>Polyphaga</taxon>
        <taxon>Elateriformia</taxon>
        <taxon>Buprestoidea</taxon>
        <taxon>Buprestidae</taxon>
        <taxon>Agrilinae</taxon>
        <taxon>Agrilus</taxon>
    </lineage>
</organism>
<evidence type="ECO:0000256" key="8">
    <source>
        <dbReference type="SAM" id="MobiDB-lite"/>
    </source>
</evidence>
<feature type="compositionally biased region" description="Basic residues" evidence="8">
    <location>
        <begin position="980"/>
        <end position="990"/>
    </location>
</feature>
<dbReference type="SMART" id="SM00804">
    <property type="entry name" value="TAP_C"/>
    <property type="match status" value="1"/>
</dbReference>
<evidence type="ECO:0000256" key="6">
    <source>
        <dbReference type="ARBA" id="ARBA00022816"/>
    </source>
</evidence>
<evidence type="ECO:0000256" key="4">
    <source>
        <dbReference type="ARBA" id="ARBA00022614"/>
    </source>
</evidence>
<dbReference type="GeneID" id="108743059"/>
<protein>
    <submittedName>
        <fullName evidence="12">Uncharacterized protein LOC108743059 isoform X1</fullName>
    </submittedName>
</protein>
<evidence type="ECO:0000313" key="12">
    <source>
        <dbReference type="RefSeq" id="XP_018333972.1"/>
    </source>
</evidence>
<dbReference type="InterPro" id="IPR005637">
    <property type="entry name" value="TAP_C_dom"/>
</dbReference>
<keyword evidence="3" id="KW-0813">Transport</keyword>
<feature type="region of interest" description="Disordered" evidence="8">
    <location>
        <begin position="959"/>
        <end position="990"/>
    </location>
</feature>
<dbReference type="CDD" id="cd14342">
    <property type="entry name" value="UBA_TAP-C"/>
    <property type="match status" value="1"/>
</dbReference>
<gene>
    <name evidence="12" type="primary">LOC108743059</name>
</gene>
<dbReference type="OrthoDB" id="25872at2759"/>
<dbReference type="Pfam" id="PF24048">
    <property type="entry name" value="LRR_NXF1-5"/>
    <property type="match status" value="1"/>
</dbReference>
<dbReference type="PROSITE" id="PS51281">
    <property type="entry name" value="TAP_C"/>
    <property type="match status" value="1"/>
</dbReference>
<dbReference type="GO" id="GO:0003723">
    <property type="term" value="F:RNA binding"/>
    <property type="evidence" value="ECO:0007669"/>
    <property type="project" value="TreeGrafter"/>
</dbReference>
<dbReference type="KEGG" id="apln:108743059"/>
<dbReference type="InParanoid" id="A0A1W4XMG9"/>
<dbReference type="SUPFAM" id="SSF52058">
    <property type="entry name" value="L domain-like"/>
    <property type="match status" value="1"/>
</dbReference>
<dbReference type="PROSITE" id="PS51450">
    <property type="entry name" value="LRR"/>
    <property type="match status" value="2"/>
</dbReference>
<dbReference type="InterPro" id="IPR018222">
    <property type="entry name" value="Nuclear_transport_factor_2_euk"/>
</dbReference>
<dbReference type="GO" id="GO:0016973">
    <property type="term" value="P:poly(A)+ mRNA export from nucleus"/>
    <property type="evidence" value="ECO:0007669"/>
    <property type="project" value="TreeGrafter"/>
</dbReference>
<comment type="similarity">
    <text evidence="2">Belongs to the NXF family.</text>
</comment>
<dbReference type="AlphaFoldDB" id="A0A1W4XMG9"/>
<feature type="domain" description="NTF2" evidence="9">
    <location>
        <begin position="281"/>
        <end position="428"/>
    </location>
</feature>
<evidence type="ECO:0000259" key="10">
    <source>
        <dbReference type="PROSITE" id="PS51281"/>
    </source>
</evidence>
<dbReference type="InterPro" id="IPR009060">
    <property type="entry name" value="UBA-like_sf"/>
</dbReference>
<evidence type="ECO:0000256" key="1">
    <source>
        <dbReference type="ARBA" id="ARBA00004123"/>
    </source>
</evidence>
<keyword evidence="6" id="KW-0509">mRNA transport</keyword>
<keyword evidence="4" id="KW-0433">Leucine-rich repeat</keyword>
<dbReference type="InterPro" id="IPR030217">
    <property type="entry name" value="NXF_fam"/>
</dbReference>
<dbReference type="SUPFAM" id="SSF54427">
    <property type="entry name" value="NTF2-like"/>
    <property type="match status" value="1"/>
</dbReference>
<evidence type="ECO:0000256" key="5">
    <source>
        <dbReference type="ARBA" id="ARBA00022737"/>
    </source>
</evidence>
<evidence type="ECO:0000256" key="3">
    <source>
        <dbReference type="ARBA" id="ARBA00022448"/>
    </source>
</evidence>
<name>A0A1W4XMG9_AGRPL</name>
<keyword evidence="7" id="KW-0539">Nucleus</keyword>
<dbReference type="RefSeq" id="XP_018333972.1">
    <property type="nucleotide sequence ID" value="XM_018478470.2"/>
</dbReference>
<proteinExistence type="inferred from homology"/>
<dbReference type="PROSITE" id="PS50177">
    <property type="entry name" value="NTF2_DOMAIN"/>
    <property type="match status" value="1"/>
</dbReference>
<reference evidence="12" key="1">
    <citation type="submission" date="2025-08" db="UniProtKB">
        <authorList>
            <consortium name="RefSeq"/>
        </authorList>
    </citation>
    <scope>IDENTIFICATION</scope>
    <source>
        <tissue evidence="12">Entire body</tissue>
    </source>
</reference>
<dbReference type="GO" id="GO:0005634">
    <property type="term" value="C:nucleus"/>
    <property type="evidence" value="ECO:0007669"/>
    <property type="project" value="UniProtKB-SubCell"/>
</dbReference>
<dbReference type="Proteomes" id="UP000192223">
    <property type="component" value="Unplaced"/>
</dbReference>
<dbReference type="STRING" id="224129.A0A1W4XMG9"/>
<dbReference type="Gene3D" id="3.80.10.10">
    <property type="entry name" value="Ribonuclease Inhibitor"/>
    <property type="match status" value="1"/>
</dbReference>
<dbReference type="InterPro" id="IPR057125">
    <property type="entry name" value="NXF1/2/3/5-like_LRR"/>
</dbReference>
<dbReference type="SUPFAM" id="SSF46934">
    <property type="entry name" value="UBA-like"/>
    <property type="match status" value="1"/>
</dbReference>
<comment type="subcellular location">
    <subcellularLocation>
        <location evidence="1">Nucleus</location>
    </subcellularLocation>
</comment>
<dbReference type="Gene3D" id="1.10.8.10">
    <property type="entry name" value="DNA helicase RuvA subunit, C-terminal domain"/>
    <property type="match status" value="1"/>
</dbReference>
<dbReference type="InterPro" id="IPR001611">
    <property type="entry name" value="Leu-rich_rpt"/>
</dbReference>
<dbReference type="Pfam" id="PF03943">
    <property type="entry name" value="TAP_C"/>
    <property type="match status" value="1"/>
</dbReference>
<dbReference type="InterPro" id="IPR002075">
    <property type="entry name" value="NTF2_dom"/>
</dbReference>